<sequence length="83" mass="9031">MNVELSASRTLLKGSDTCTWGCWYPVLSGRAWIHECGAVGIPYFPGSLGYMNVGMSVFHTSGWLGYINVGLSVSRTLLKDSDI</sequence>
<gene>
    <name evidence="1" type="ORF">GDO78_016056</name>
</gene>
<comment type="caution">
    <text evidence="1">The sequence shown here is derived from an EMBL/GenBank/DDBJ whole genome shotgun (WGS) entry which is preliminary data.</text>
</comment>
<dbReference type="AlphaFoldDB" id="A0A8J6EBW8"/>
<evidence type="ECO:0000313" key="1">
    <source>
        <dbReference type="EMBL" id="KAG9461666.1"/>
    </source>
</evidence>
<organism evidence="1 2">
    <name type="scientific">Eleutherodactylus coqui</name>
    <name type="common">Puerto Rican coqui</name>
    <dbReference type="NCBI Taxonomy" id="57060"/>
    <lineage>
        <taxon>Eukaryota</taxon>
        <taxon>Metazoa</taxon>
        <taxon>Chordata</taxon>
        <taxon>Craniata</taxon>
        <taxon>Vertebrata</taxon>
        <taxon>Euteleostomi</taxon>
        <taxon>Amphibia</taxon>
        <taxon>Batrachia</taxon>
        <taxon>Anura</taxon>
        <taxon>Neobatrachia</taxon>
        <taxon>Hyloidea</taxon>
        <taxon>Eleutherodactylidae</taxon>
        <taxon>Eleutherodactylinae</taxon>
        <taxon>Eleutherodactylus</taxon>
        <taxon>Eleutherodactylus</taxon>
    </lineage>
</organism>
<keyword evidence="2" id="KW-1185">Reference proteome</keyword>
<protein>
    <submittedName>
        <fullName evidence="1">Uncharacterized protein</fullName>
    </submittedName>
</protein>
<accession>A0A8J6EBW8</accession>
<reference evidence="1" key="1">
    <citation type="thesis" date="2020" institute="ProQuest LLC" country="789 East Eisenhower Parkway, Ann Arbor, MI, USA">
        <title>Comparative Genomics and Chromosome Evolution.</title>
        <authorList>
            <person name="Mudd A.B."/>
        </authorList>
    </citation>
    <scope>NUCLEOTIDE SEQUENCE</scope>
    <source>
        <strain evidence="1">HN-11 Male</strain>
        <tissue evidence="1">Kidney and liver</tissue>
    </source>
</reference>
<dbReference type="Proteomes" id="UP000770717">
    <property type="component" value="Unassembled WGS sequence"/>
</dbReference>
<evidence type="ECO:0000313" key="2">
    <source>
        <dbReference type="Proteomes" id="UP000770717"/>
    </source>
</evidence>
<proteinExistence type="predicted"/>
<name>A0A8J6EBW8_ELECQ</name>
<dbReference type="EMBL" id="WNTK01017978">
    <property type="protein sequence ID" value="KAG9461666.1"/>
    <property type="molecule type" value="Genomic_DNA"/>
</dbReference>